<dbReference type="RefSeq" id="XP_025407958.1">
    <property type="nucleotide sequence ID" value="XM_025552173.1"/>
</dbReference>
<protein>
    <submittedName>
        <fullName evidence="2">Uncharacterized protein LOC112681849</fullName>
    </submittedName>
</protein>
<dbReference type="GeneID" id="112681849"/>
<sequence>MPAPGTMLEFDGWSKTQRHLKVISADFEALIVKCMENKGKNTSTIQKHKPMSYGIFVKITENVPIDLLEKFNVLQKPIIFCGNESHQDVAKSFMKEVTEIAKKVDNLLKKNKPIIMTEKEQRSHVMKITCDLCKCIFSEKTIN</sequence>
<dbReference type="Proteomes" id="UP000694846">
    <property type="component" value="Unplaced"/>
</dbReference>
<evidence type="ECO:0000313" key="2">
    <source>
        <dbReference type="RefSeq" id="XP_025407958.1"/>
    </source>
</evidence>
<name>A0A8B8FAX5_9HEMI</name>
<organism evidence="1 2">
    <name type="scientific">Sipha flava</name>
    <name type="common">yellow sugarcane aphid</name>
    <dbReference type="NCBI Taxonomy" id="143950"/>
    <lineage>
        <taxon>Eukaryota</taxon>
        <taxon>Metazoa</taxon>
        <taxon>Ecdysozoa</taxon>
        <taxon>Arthropoda</taxon>
        <taxon>Hexapoda</taxon>
        <taxon>Insecta</taxon>
        <taxon>Pterygota</taxon>
        <taxon>Neoptera</taxon>
        <taxon>Paraneoptera</taxon>
        <taxon>Hemiptera</taxon>
        <taxon>Sternorrhyncha</taxon>
        <taxon>Aphidomorpha</taxon>
        <taxon>Aphidoidea</taxon>
        <taxon>Aphididae</taxon>
        <taxon>Sipha</taxon>
    </lineage>
</organism>
<reference evidence="2" key="1">
    <citation type="submission" date="2025-08" db="UniProtKB">
        <authorList>
            <consortium name="RefSeq"/>
        </authorList>
    </citation>
    <scope>IDENTIFICATION</scope>
    <source>
        <tissue evidence="2">Whole body</tissue>
    </source>
</reference>
<dbReference type="OrthoDB" id="6627687at2759"/>
<accession>A0A8B8FAX5</accession>
<keyword evidence="1" id="KW-1185">Reference proteome</keyword>
<gene>
    <name evidence="2" type="primary">LOC112681849</name>
</gene>
<dbReference type="AlphaFoldDB" id="A0A8B8FAX5"/>
<proteinExistence type="predicted"/>
<evidence type="ECO:0000313" key="1">
    <source>
        <dbReference type="Proteomes" id="UP000694846"/>
    </source>
</evidence>